<dbReference type="FunFam" id="1.10.287.20:FF:000001">
    <property type="entry name" value="Cytochrome b-c1 complex subunit 6"/>
    <property type="match status" value="1"/>
</dbReference>
<name>A0AAJ7N9J0_9HYME</name>
<evidence type="ECO:0000256" key="7">
    <source>
        <dbReference type="ARBA" id="ARBA00023128"/>
    </source>
</evidence>
<dbReference type="InterPro" id="IPR003422">
    <property type="entry name" value="Cyt_b-c1_6"/>
</dbReference>
<evidence type="ECO:0000256" key="11">
    <source>
        <dbReference type="PIRSR" id="PIRSR000019-1"/>
    </source>
</evidence>
<evidence type="ECO:0000256" key="8">
    <source>
        <dbReference type="ARBA" id="ARBA00023136"/>
    </source>
</evidence>
<dbReference type="Proteomes" id="UP000694925">
    <property type="component" value="Unplaced"/>
</dbReference>
<keyword evidence="9 11" id="KW-1015">Disulfide bond</keyword>
<sequence length="87" mass="9963">MSFFQNLLKRYVPMVKADDEEIVDPQQVLRGKCSAEPKCASLQGMLDTCTDRVNSRTQTEETCLEELIDYIECVDHCVAETLFTKLK</sequence>
<proteinExistence type="inferred from homology"/>
<organism evidence="13 14">
    <name type="scientific">Ceratina calcarata</name>
    <dbReference type="NCBI Taxonomy" id="156304"/>
    <lineage>
        <taxon>Eukaryota</taxon>
        <taxon>Metazoa</taxon>
        <taxon>Ecdysozoa</taxon>
        <taxon>Arthropoda</taxon>
        <taxon>Hexapoda</taxon>
        <taxon>Insecta</taxon>
        <taxon>Pterygota</taxon>
        <taxon>Neoptera</taxon>
        <taxon>Endopterygota</taxon>
        <taxon>Hymenoptera</taxon>
        <taxon>Apocrita</taxon>
        <taxon>Aculeata</taxon>
        <taxon>Apoidea</taxon>
        <taxon>Anthophila</taxon>
        <taxon>Apidae</taxon>
        <taxon>Ceratina</taxon>
        <taxon>Zadontomerus</taxon>
    </lineage>
</organism>
<evidence type="ECO:0000313" key="13">
    <source>
        <dbReference type="Proteomes" id="UP000694925"/>
    </source>
</evidence>
<dbReference type="SUPFAM" id="SSF81531">
    <property type="entry name" value="Non-heme 11 kDa protein of cytochrome bc1 complex (Ubiquinol-cytochrome c reductase)"/>
    <property type="match status" value="1"/>
</dbReference>
<evidence type="ECO:0000259" key="12">
    <source>
        <dbReference type="Pfam" id="PF02320"/>
    </source>
</evidence>
<keyword evidence="5 10" id="KW-0999">Mitochondrion inner membrane</keyword>
<dbReference type="CTD" id="5740185"/>
<evidence type="ECO:0000256" key="2">
    <source>
        <dbReference type="ARBA" id="ARBA00006498"/>
    </source>
</evidence>
<dbReference type="KEGG" id="ccal:108627632"/>
<evidence type="ECO:0000313" key="14">
    <source>
        <dbReference type="RefSeq" id="XP_017884447.1"/>
    </source>
</evidence>
<evidence type="ECO:0000256" key="5">
    <source>
        <dbReference type="ARBA" id="ARBA00022792"/>
    </source>
</evidence>
<feature type="disulfide bond" evidence="11">
    <location>
        <begin position="49"/>
        <end position="63"/>
    </location>
</feature>
<dbReference type="InterPro" id="IPR036811">
    <property type="entry name" value="Ubol_cytC_Rdtase_hinge_dom_sf"/>
</dbReference>
<protein>
    <recommendedName>
        <fullName evidence="10">Cytochrome b-c1 complex subunit 6</fullName>
    </recommendedName>
</protein>
<keyword evidence="8 10" id="KW-0472">Membrane</keyword>
<evidence type="ECO:0000256" key="10">
    <source>
        <dbReference type="PIRNR" id="PIRNR000019"/>
    </source>
</evidence>
<gene>
    <name evidence="14" type="primary">LOC108627632</name>
</gene>
<dbReference type="PANTHER" id="PTHR15336">
    <property type="entry name" value="UBIQUINOL-CYTOCHROME C REDUCTASE COMPLEX 7.8 KDA PROTEIN"/>
    <property type="match status" value="1"/>
</dbReference>
<dbReference type="GeneID" id="108627632"/>
<evidence type="ECO:0000256" key="6">
    <source>
        <dbReference type="ARBA" id="ARBA00022982"/>
    </source>
</evidence>
<dbReference type="Gene3D" id="1.10.287.20">
    <property type="entry name" value="Ubiquinol-cytochrome C reductase hinge domain"/>
    <property type="match status" value="1"/>
</dbReference>
<keyword evidence="13" id="KW-1185">Reference proteome</keyword>
<dbReference type="GO" id="GO:0006122">
    <property type="term" value="P:mitochondrial electron transport, ubiquinol to cytochrome c"/>
    <property type="evidence" value="ECO:0007669"/>
    <property type="project" value="InterPro"/>
</dbReference>
<feature type="domain" description="Ubiquinol-cytochrome C reductase hinge" evidence="12">
    <location>
        <begin position="24"/>
        <end position="87"/>
    </location>
</feature>
<dbReference type="RefSeq" id="XP_017884447.1">
    <property type="nucleotide sequence ID" value="XM_018028958.2"/>
</dbReference>
<comment type="subcellular location">
    <subcellularLocation>
        <location evidence="1">Mitochondrion inner membrane</location>
        <topology evidence="1">Peripheral membrane protein</topology>
        <orientation evidence="1">Intermembrane side</orientation>
    </subcellularLocation>
</comment>
<dbReference type="PIRSF" id="PIRSF000019">
    <property type="entry name" value="Bc1_11K"/>
    <property type="match status" value="1"/>
</dbReference>
<dbReference type="PANTHER" id="PTHR15336:SF0">
    <property type="entry name" value="CYTOCHROME B-C1 COMPLEX SUBUNIT 6, MITOCHONDRIAL"/>
    <property type="match status" value="1"/>
</dbReference>
<accession>A0AAJ7N9J0</accession>
<dbReference type="GO" id="GO:0005743">
    <property type="term" value="C:mitochondrial inner membrane"/>
    <property type="evidence" value="ECO:0007669"/>
    <property type="project" value="UniProtKB-SubCell"/>
</dbReference>
<dbReference type="Pfam" id="PF02320">
    <property type="entry name" value="UCR_hinge"/>
    <property type="match status" value="1"/>
</dbReference>
<keyword evidence="4 10" id="KW-0679">Respiratory chain</keyword>
<evidence type="ECO:0000256" key="3">
    <source>
        <dbReference type="ARBA" id="ARBA00022448"/>
    </source>
</evidence>
<comment type="function">
    <text evidence="10">Component of the ubiquinol-cytochrome c oxidoreductase, a multisubunit transmembrane complex that is part of the mitochondrial electron transport chain which drives oxidative phosphorylation.</text>
</comment>
<comment type="similarity">
    <text evidence="2 10">Belongs to the UQCRH/QCR6 family.</text>
</comment>
<reference evidence="14" key="1">
    <citation type="submission" date="2025-08" db="UniProtKB">
        <authorList>
            <consortium name="RefSeq"/>
        </authorList>
    </citation>
    <scope>IDENTIFICATION</scope>
    <source>
        <tissue evidence="14">Whole body</tissue>
    </source>
</reference>
<evidence type="ECO:0000256" key="1">
    <source>
        <dbReference type="ARBA" id="ARBA00004137"/>
    </source>
</evidence>
<dbReference type="InterPro" id="IPR023184">
    <property type="entry name" value="Ubol_cytC_Rdtase_hinge_dom"/>
</dbReference>
<dbReference type="AlphaFoldDB" id="A0AAJ7N9J0"/>
<feature type="disulfide bond" evidence="11">
    <location>
        <begin position="33"/>
        <end position="77"/>
    </location>
</feature>
<evidence type="ECO:0000256" key="9">
    <source>
        <dbReference type="ARBA" id="ARBA00023157"/>
    </source>
</evidence>
<keyword evidence="3 10" id="KW-0813">Transport</keyword>
<keyword evidence="6 10" id="KW-0249">Electron transport</keyword>
<keyword evidence="7 10" id="KW-0496">Mitochondrion</keyword>
<evidence type="ECO:0000256" key="4">
    <source>
        <dbReference type="ARBA" id="ARBA00022660"/>
    </source>
</evidence>